<evidence type="ECO:0000313" key="2">
    <source>
        <dbReference type="Proteomes" id="UP000054721"/>
    </source>
</evidence>
<keyword evidence="2" id="KW-1185">Reference proteome</keyword>
<evidence type="ECO:0000313" key="1">
    <source>
        <dbReference type="EMBL" id="KRZ50801.1"/>
    </source>
</evidence>
<dbReference type="AlphaFoldDB" id="A0A0V1KUM0"/>
<organism evidence="1 2">
    <name type="scientific">Trichinella nativa</name>
    <dbReference type="NCBI Taxonomy" id="6335"/>
    <lineage>
        <taxon>Eukaryota</taxon>
        <taxon>Metazoa</taxon>
        <taxon>Ecdysozoa</taxon>
        <taxon>Nematoda</taxon>
        <taxon>Enoplea</taxon>
        <taxon>Dorylaimia</taxon>
        <taxon>Trichinellida</taxon>
        <taxon>Trichinellidae</taxon>
        <taxon>Trichinella</taxon>
    </lineage>
</organism>
<reference evidence="1 2" key="1">
    <citation type="submission" date="2015-05" db="EMBL/GenBank/DDBJ databases">
        <title>Evolution of Trichinella species and genotypes.</title>
        <authorList>
            <person name="Korhonen P.K."/>
            <person name="Edoardo P."/>
            <person name="Giuseppe L.R."/>
            <person name="Gasser R.B."/>
        </authorList>
    </citation>
    <scope>NUCLEOTIDE SEQUENCE [LARGE SCALE GENOMIC DNA]</scope>
    <source>
        <strain evidence="1">ISS10</strain>
    </source>
</reference>
<dbReference type="Proteomes" id="UP000054721">
    <property type="component" value="Unassembled WGS sequence"/>
</dbReference>
<proteinExistence type="predicted"/>
<dbReference type="OrthoDB" id="10465113at2759"/>
<sequence>MQQSCPSVCGRARPKLCELLLLNEPHNDERVLCQSRRVTASTANQRLPICPALLVGEQVVNSGYKAYGTATAVCHTGKTLTEWRLRGQPVGSHPMTTLRPLYL</sequence>
<protein>
    <submittedName>
        <fullName evidence="1">Uncharacterized protein</fullName>
    </submittedName>
</protein>
<gene>
    <name evidence="1" type="ORF">T02_15744</name>
</gene>
<comment type="caution">
    <text evidence="1">The sequence shown here is derived from an EMBL/GenBank/DDBJ whole genome shotgun (WGS) entry which is preliminary data.</text>
</comment>
<accession>A0A0V1KUM0</accession>
<dbReference type="EMBL" id="JYDW01000249">
    <property type="protein sequence ID" value="KRZ50801.1"/>
    <property type="molecule type" value="Genomic_DNA"/>
</dbReference>
<name>A0A0V1KUM0_9BILA</name>